<evidence type="ECO:0008006" key="3">
    <source>
        <dbReference type="Google" id="ProtNLM"/>
    </source>
</evidence>
<accession>A0A952FRQ6</accession>
<protein>
    <recommendedName>
        <fullName evidence="3">Transport-associated OB type 2 domain-containing protein</fullName>
    </recommendedName>
</protein>
<dbReference type="AlphaFoldDB" id="A0A952FRQ6"/>
<gene>
    <name evidence="1" type="ORF">JF625_20255</name>
</gene>
<sequence length="68" mass="7522">MSARVERAEISGSETYVDFHFGDRPWVAQQTGVHKRPLGEPVTVAIDPTRIYVFDPAGRLAAAPARTR</sequence>
<dbReference type="InterPro" id="IPR012340">
    <property type="entry name" value="NA-bd_OB-fold"/>
</dbReference>
<dbReference type="InterPro" id="IPR008995">
    <property type="entry name" value="Mo/tungstate-bd_C_term_dom"/>
</dbReference>
<dbReference type="EMBL" id="JAEKLZ010000279">
    <property type="protein sequence ID" value="MBW8727469.1"/>
    <property type="molecule type" value="Genomic_DNA"/>
</dbReference>
<organism evidence="1 2">
    <name type="scientific">Inquilinus limosus</name>
    <dbReference type="NCBI Taxonomy" id="171674"/>
    <lineage>
        <taxon>Bacteria</taxon>
        <taxon>Pseudomonadati</taxon>
        <taxon>Pseudomonadota</taxon>
        <taxon>Alphaproteobacteria</taxon>
        <taxon>Rhodospirillales</taxon>
        <taxon>Rhodospirillaceae</taxon>
        <taxon>Inquilinus</taxon>
    </lineage>
</organism>
<dbReference type="Gene3D" id="2.40.50.140">
    <property type="entry name" value="Nucleic acid-binding proteins"/>
    <property type="match status" value="1"/>
</dbReference>
<proteinExistence type="predicted"/>
<comment type="caution">
    <text evidence="1">The sequence shown here is derived from an EMBL/GenBank/DDBJ whole genome shotgun (WGS) entry which is preliminary data.</text>
</comment>
<evidence type="ECO:0000313" key="1">
    <source>
        <dbReference type="EMBL" id="MBW8727469.1"/>
    </source>
</evidence>
<name>A0A952FRQ6_9PROT</name>
<reference evidence="1" key="1">
    <citation type="submission" date="2020-06" db="EMBL/GenBank/DDBJ databases">
        <title>Stable isotope informed genome-resolved metagenomics uncovers potential trophic interactions in rhizosphere soil.</title>
        <authorList>
            <person name="Starr E.P."/>
            <person name="Shi S."/>
            <person name="Blazewicz S.J."/>
            <person name="Koch B.J."/>
            <person name="Probst A.J."/>
            <person name="Hungate B.A."/>
            <person name="Pett-Ridge J."/>
            <person name="Firestone M.K."/>
            <person name="Banfield J.F."/>
        </authorList>
    </citation>
    <scope>NUCLEOTIDE SEQUENCE</scope>
    <source>
        <strain evidence="1">YM_69_17</strain>
    </source>
</reference>
<evidence type="ECO:0000313" key="2">
    <source>
        <dbReference type="Proteomes" id="UP000700706"/>
    </source>
</evidence>
<dbReference type="SUPFAM" id="SSF50331">
    <property type="entry name" value="MOP-like"/>
    <property type="match status" value="1"/>
</dbReference>
<dbReference type="Proteomes" id="UP000700706">
    <property type="component" value="Unassembled WGS sequence"/>
</dbReference>